<keyword evidence="2" id="KW-0472">Membrane</keyword>
<dbReference type="EMBL" id="CP065739">
    <property type="protein sequence ID" value="QPR76789.1"/>
    <property type="molecule type" value="Genomic_DNA"/>
</dbReference>
<protein>
    <submittedName>
        <fullName evidence="4">GHKL domain-containing protein</fullName>
    </submittedName>
</protein>
<organism evidence="4 5">
    <name type="scientific">Bacillus tropicus</name>
    <dbReference type="NCBI Taxonomy" id="2026188"/>
    <lineage>
        <taxon>Bacteria</taxon>
        <taxon>Bacillati</taxon>
        <taxon>Bacillota</taxon>
        <taxon>Bacilli</taxon>
        <taxon>Bacillales</taxon>
        <taxon>Bacillaceae</taxon>
        <taxon>Bacillus</taxon>
        <taxon>Bacillus cereus group</taxon>
    </lineage>
</organism>
<feature type="transmembrane region" description="Helical" evidence="2">
    <location>
        <begin position="28"/>
        <end position="45"/>
    </location>
</feature>
<dbReference type="PANTHER" id="PTHR40448">
    <property type="entry name" value="TWO-COMPONENT SENSOR HISTIDINE KINASE"/>
    <property type="match status" value="1"/>
</dbReference>
<dbReference type="Gene3D" id="3.30.565.10">
    <property type="entry name" value="Histidine kinase-like ATPase, C-terminal domain"/>
    <property type="match status" value="1"/>
</dbReference>
<keyword evidence="5" id="KW-1185">Reference proteome</keyword>
<dbReference type="Pfam" id="PF14501">
    <property type="entry name" value="HATPase_c_5"/>
    <property type="match status" value="1"/>
</dbReference>
<evidence type="ECO:0000313" key="4">
    <source>
        <dbReference type="EMBL" id="QPR76789.1"/>
    </source>
</evidence>
<keyword evidence="2" id="KW-1133">Transmembrane helix</keyword>
<feature type="transmembrane region" description="Helical" evidence="2">
    <location>
        <begin position="149"/>
        <end position="167"/>
    </location>
</feature>
<dbReference type="PANTHER" id="PTHR40448:SF1">
    <property type="entry name" value="TWO-COMPONENT SENSOR HISTIDINE KINASE"/>
    <property type="match status" value="1"/>
</dbReference>
<proteinExistence type="predicted"/>
<feature type="transmembrane region" description="Helical" evidence="2">
    <location>
        <begin position="116"/>
        <end position="137"/>
    </location>
</feature>
<dbReference type="RefSeq" id="WP_141550559.1">
    <property type="nucleotide sequence ID" value="NZ_CP020937.1"/>
</dbReference>
<dbReference type="Proteomes" id="UP000594791">
    <property type="component" value="Chromosome"/>
</dbReference>
<dbReference type="SUPFAM" id="SSF55874">
    <property type="entry name" value="ATPase domain of HSP90 chaperone/DNA topoisomerase II/histidine kinase"/>
    <property type="match status" value="1"/>
</dbReference>
<evidence type="ECO:0000313" key="5">
    <source>
        <dbReference type="Proteomes" id="UP000594791"/>
    </source>
</evidence>
<feature type="transmembrane region" description="Helical" evidence="2">
    <location>
        <begin position="51"/>
        <end position="67"/>
    </location>
</feature>
<evidence type="ECO:0000256" key="2">
    <source>
        <dbReference type="SAM" id="Phobius"/>
    </source>
</evidence>
<dbReference type="InterPro" id="IPR032834">
    <property type="entry name" value="NatK-like_C"/>
</dbReference>
<feature type="transmembrane region" description="Helical" evidence="2">
    <location>
        <begin position="6"/>
        <end position="21"/>
    </location>
</feature>
<dbReference type="InterPro" id="IPR036890">
    <property type="entry name" value="HATPase_C_sf"/>
</dbReference>
<feature type="transmembrane region" description="Helical" evidence="2">
    <location>
        <begin position="74"/>
        <end position="96"/>
    </location>
</feature>
<feature type="domain" description="Sensor histidine kinase NatK-like C-terminal" evidence="3">
    <location>
        <begin position="328"/>
        <end position="430"/>
    </location>
</feature>
<reference evidence="4 5" key="1">
    <citation type="submission" date="2020-12" db="EMBL/GenBank/DDBJ databases">
        <title>FDA dAtabase for Regulatory Grade micrObial Sequences (FDA-ARGOS): Supporting development and validation of Infectious Disease Dx tests.</title>
        <authorList>
            <person name="Nelson B."/>
            <person name="Plummer A."/>
            <person name="Tallon L."/>
            <person name="Sadzewicz L."/>
            <person name="Zhao X."/>
            <person name="Boylan J."/>
            <person name="Ott S."/>
            <person name="Bowen H."/>
            <person name="Vavikolanu K."/>
            <person name="Mehta A."/>
            <person name="Aluvathingal J."/>
            <person name="Nadendla S."/>
            <person name="Myers T."/>
            <person name="Yan Y."/>
            <person name="Sichtig H."/>
        </authorList>
    </citation>
    <scope>NUCLEOTIDE SEQUENCE [LARGE SCALE GENOMIC DNA]</scope>
    <source>
        <strain evidence="4 5">FDAARGOS_920</strain>
    </source>
</reference>
<name>A0A7T2V4C6_9BACI</name>
<keyword evidence="1" id="KW-0175">Coiled coil</keyword>
<feature type="coiled-coil region" evidence="1">
    <location>
        <begin position="213"/>
        <end position="243"/>
    </location>
</feature>
<sequence>MYDFFIIFMEMLAIGLSIHILHENRLNIKFTLSMVLVTQIIGYFIYSKMGILGVFFIILFILISLVIKTRSIFLSIIIPVISFILLVISEYVAQLINFYFLKKTVVMMKSNSMDLILLGLEIFVILLLLTVAVKALWGKLKIYDIFNKRYGILIAILVIMTFIIFYVNILMGEQQGFTKENIQINSILFSFYFLLLLVVFFVLTRIIIKENNIKNQQLQYERLQEYTANLEELYTDMQKFRHDYINILSTMSEYIREKDVESLERYFSDKIMPISQGMRSNNYKLGALKNLKIQEVKGILSSKLIKSQELNIDTVIEVVEPIENINMDSINLCRCLGIVLDNAIDEAQLCKNPSIRAAVMKREGSVLIVVANTCRSNIPPLYKIYQKGFSTKGEKRGLGLSNLKEIVANYEYVILDTYTKDEHFVQELEIFE</sequence>
<feature type="transmembrane region" description="Helical" evidence="2">
    <location>
        <begin position="187"/>
        <end position="208"/>
    </location>
</feature>
<gene>
    <name evidence="4" type="ORF">I6G77_22725</name>
</gene>
<evidence type="ECO:0000256" key="1">
    <source>
        <dbReference type="SAM" id="Coils"/>
    </source>
</evidence>
<accession>A0A7T2V4C6</accession>
<keyword evidence="2" id="KW-0812">Transmembrane</keyword>
<evidence type="ECO:0000259" key="3">
    <source>
        <dbReference type="Pfam" id="PF14501"/>
    </source>
</evidence>